<evidence type="ECO:0000256" key="3">
    <source>
        <dbReference type="ARBA" id="ARBA00005169"/>
    </source>
</evidence>
<dbReference type="GO" id="GO:0008270">
    <property type="term" value="F:zinc ion binding"/>
    <property type="evidence" value="ECO:0007669"/>
    <property type="project" value="UniProtKB-UniRule"/>
</dbReference>
<accession>A0A7C9JDA8</accession>
<keyword evidence="8 11" id="KW-0028">Amino-acid biosynthesis</keyword>
<sequence>MEYPMLAFNEQGLVPCIVQDGGSREVLMMAWMSRESLDATFACGELVFWSRSRKELWHKGFTSGNTQKLLELRYDCDGDALLALVEPAGPACHTGERSCFFRELEGPHGL</sequence>
<dbReference type="SUPFAM" id="SSF141734">
    <property type="entry name" value="HisI-like"/>
    <property type="match status" value="1"/>
</dbReference>
<dbReference type="Gene3D" id="3.10.20.810">
    <property type="entry name" value="Phosphoribosyl-AMP cyclohydrolase"/>
    <property type="match status" value="1"/>
</dbReference>
<feature type="binding site" evidence="11">
    <location>
        <position position="92"/>
    </location>
    <ligand>
        <name>Zn(2+)</name>
        <dbReference type="ChEBI" id="CHEBI:29105"/>
        <note>ligand shared between dimeric partners</note>
    </ligand>
</feature>
<dbReference type="EMBL" id="QWKH01000020">
    <property type="protein sequence ID" value="NBI34280.1"/>
    <property type="molecule type" value="Genomic_DNA"/>
</dbReference>
<dbReference type="GO" id="GO:0005737">
    <property type="term" value="C:cytoplasm"/>
    <property type="evidence" value="ECO:0007669"/>
    <property type="project" value="UniProtKB-SubCell"/>
</dbReference>
<feature type="binding site" evidence="11">
    <location>
        <position position="77"/>
    </location>
    <ligand>
        <name>Mg(2+)</name>
        <dbReference type="ChEBI" id="CHEBI:18420"/>
    </ligand>
</feature>
<dbReference type="GO" id="GO:0004636">
    <property type="term" value="F:phosphoribosyl-ATP diphosphatase activity"/>
    <property type="evidence" value="ECO:0007669"/>
    <property type="project" value="UniProtKB-EC"/>
</dbReference>
<protein>
    <recommendedName>
        <fullName evidence="11">Phosphoribosyl-AMP cyclohydrolase</fullName>
        <shortName evidence="11">PRA-CH</shortName>
        <ecNumber evidence="11">3.5.4.19</ecNumber>
    </recommendedName>
</protein>
<keyword evidence="7 11" id="KW-0963">Cytoplasm</keyword>
<dbReference type="AlphaFoldDB" id="A0A7C9JDA8"/>
<dbReference type="GO" id="GO:0000105">
    <property type="term" value="P:L-histidine biosynthetic process"/>
    <property type="evidence" value="ECO:0007669"/>
    <property type="project" value="UniProtKB-UniRule"/>
</dbReference>
<dbReference type="InterPro" id="IPR026660">
    <property type="entry name" value="PRA-CH"/>
</dbReference>
<comment type="caution">
    <text evidence="13">The sequence shown here is derived from an EMBL/GenBank/DDBJ whole genome shotgun (WGS) entry which is preliminary data.</text>
</comment>
<dbReference type="NCBIfam" id="NF000768">
    <property type="entry name" value="PRK00051.1"/>
    <property type="match status" value="1"/>
</dbReference>
<comment type="subcellular location">
    <subcellularLocation>
        <location evidence="11">Cytoplasm</location>
    </subcellularLocation>
</comment>
<dbReference type="PANTHER" id="PTHR42945:SF1">
    <property type="entry name" value="HISTIDINE BIOSYNTHESIS BIFUNCTIONAL PROTEIN HIS7"/>
    <property type="match status" value="1"/>
</dbReference>
<keyword evidence="9 11" id="KW-0378">Hydrolase</keyword>
<comment type="catalytic activity">
    <reaction evidence="2">
        <text>1-(5-phospho-beta-D-ribosyl)-ATP + H2O = 1-(5-phospho-beta-D-ribosyl)-5'-AMP + diphosphate + H(+)</text>
        <dbReference type="Rhea" id="RHEA:22828"/>
        <dbReference type="ChEBI" id="CHEBI:15377"/>
        <dbReference type="ChEBI" id="CHEBI:15378"/>
        <dbReference type="ChEBI" id="CHEBI:33019"/>
        <dbReference type="ChEBI" id="CHEBI:59457"/>
        <dbReference type="ChEBI" id="CHEBI:73183"/>
        <dbReference type="EC" id="3.6.1.31"/>
    </reaction>
</comment>
<comment type="cofactor">
    <cofactor evidence="11">
        <name>Mg(2+)</name>
        <dbReference type="ChEBI" id="CHEBI:18420"/>
    </cofactor>
    <text evidence="11">Binds 1 Mg(2+) ion per subunit.</text>
</comment>
<keyword evidence="10 11" id="KW-0368">Histidine biosynthesis</keyword>
<keyword evidence="11" id="KW-0460">Magnesium</keyword>
<dbReference type="InterPro" id="IPR002496">
    <property type="entry name" value="PRib_AMP_CycHydrolase_dom"/>
</dbReference>
<dbReference type="FunFam" id="3.10.20.810:FF:000001">
    <property type="entry name" value="Histidine biosynthesis bifunctional protein HisIE"/>
    <property type="match status" value="1"/>
</dbReference>
<keyword evidence="11" id="KW-0862">Zinc</keyword>
<evidence type="ECO:0000256" key="4">
    <source>
        <dbReference type="ARBA" id="ARBA00005204"/>
    </source>
</evidence>
<feature type="binding site" evidence="11">
    <location>
        <position position="99"/>
    </location>
    <ligand>
        <name>Zn(2+)</name>
        <dbReference type="ChEBI" id="CHEBI:29105"/>
        <note>ligand shared between dimeric partners</note>
    </ligand>
</feature>
<evidence type="ECO:0000256" key="5">
    <source>
        <dbReference type="ARBA" id="ARBA00007731"/>
    </source>
</evidence>
<comment type="pathway">
    <text evidence="4">Amino-acid biosynthesis; L-histidine biosynthesis; L-histidine from 5-phospho-alpha-D-ribose 1-diphosphate: step 2/9.</text>
</comment>
<evidence type="ECO:0000256" key="11">
    <source>
        <dbReference type="HAMAP-Rule" id="MF_01021"/>
    </source>
</evidence>
<comment type="similarity">
    <text evidence="11">Belongs to the PRA-CH family.</text>
</comment>
<feature type="binding site" evidence="11">
    <location>
        <position position="76"/>
    </location>
    <ligand>
        <name>Zn(2+)</name>
        <dbReference type="ChEBI" id="CHEBI:29105"/>
        <note>ligand shared between dimeric partners</note>
    </ligand>
</feature>
<dbReference type="UniPathway" id="UPA00031">
    <property type="reaction ID" value="UER00008"/>
</dbReference>
<comment type="function">
    <text evidence="11">Catalyzes the hydrolysis of the adenine ring of phosphoribosyl-AMP.</text>
</comment>
<comment type="catalytic activity">
    <reaction evidence="1 11">
        <text>1-(5-phospho-beta-D-ribosyl)-5'-AMP + H2O = 1-(5-phospho-beta-D-ribosyl)-5-[(5-phospho-beta-D-ribosylamino)methylideneamino]imidazole-4-carboxamide</text>
        <dbReference type="Rhea" id="RHEA:20049"/>
        <dbReference type="ChEBI" id="CHEBI:15377"/>
        <dbReference type="ChEBI" id="CHEBI:58435"/>
        <dbReference type="ChEBI" id="CHEBI:59457"/>
        <dbReference type="EC" id="3.5.4.19"/>
    </reaction>
</comment>
<reference evidence="13" key="1">
    <citation type="submission" date="2018-08" db="EMBL/GenBank/DDBJ databases">
        <title>Murine metabolic-syndrome-specific gut microbial biobank.</title>
        <authorList>
            <person name="Liu C."/>
        </authorList>
    </citation>
    <scope>NUCLEOTIDE SEQUENCE [LARGE SCALE GENOMIC DNA]</scope>
    <source>
        <strain evidence="13">Z82</strain>
    </source>
</reference>
<dbReference type="GO" id="GO:0004635">
    <property type="term" value="F:phosphoribosyl-AMP cyclohydrolase activity"/>
    <property type="evidence" value="ECO:0007669"/>
    <property type="project" value="UniProtKB-UniRule"/>
</dbReference>
<dbReference type="EC" id="3.5.4.19" evidence="11"/>
<keyword evidence="11" id="KW-0479">Metal-binding</keyword>
<evidence type="ECO:0000256" key="7">
    <source>
        <dbReference type="ARBA" id="ARBA00022490"/>
    </source>
</evidence>
<evidence type="ECO:0000256" key="6">
    <source>
        <dbReference type="ARBA" id="ARBA00008299"/>
    </source>
</evidence>
<gene>
    <name evidence="11" type="primary">hisI</name>
    <name evidence="13" type="ORF">D1639_04380</name>
</gene>
<name>A0A7C9JDA8_9BACT</name>
<evidence type="ECO:0000256" key="2">
    <source>
        <dbReference type="ARBA" id="ARBA00001460"/>
    </source>
</evidence>
<proteinExistence type="inferred from homology"/>
<comment type="subunit">
    <text evidence="11">Homodimer.</text>
</comment>
<feature type="binding site" evidence="11">
    <location>
        <position position="79"/>
    </location>
    <ligand>
        <name>Mg(2+)</name>
        <dbReference type="ChEBI" id="CHEBI:18420"/>
    </ligand>
</feature>
<dbReference type="PANTHER" id="PTHR42945">
    <property type="entry name" value="HISTIDINE BIOSYNTHESIS BIFUNCTIONAL PROTEIN"/>
    <property type="match status" value="1"/>
</dbReference>
<comment type="similarity">
    <text evidence="5">In the C-terminal section; belongs to the PRA-PH family.</text>
</comment>
<evidence type="ECO:0000256" key="8">
    <source>
        <dbReference type="ARBA" id="ARBA00022605"/>
    </source>
</evidence>
<evidence type="ECO:0000313" key="13">
    <source>
        <dbReference type="EMBL" id="NBI34280.1"/>
    </source>
</evidence>
<dbReference type="Pfam" id="PF01502">
    <property type="entry name" value="PRA-CH"/>
    <property type="match status" value="1"/>
</dbReference>
<evidence type="ECO:0000256" key="1">
    <source>
        <dbReference type="ARBA" id="ARBA00000024"/>
    </source>
</evidence>
<comment type="cofactor">
    <cofactor evidence="11">
        <name>Zn(2+)</name>
        <dbReference type="ChEBI" id="CHEBI:29105"/>
    </cofactor>
    <text evidence="11">Binds 1 zinc ion per subunit.</text>
</comment>
<feature type="domain" description="Phosphoribosyl-AMP cyclohydrolase" evidence="12">
    <location>
        <begin position="28"/>
        <end position="101"/>
    </location>
</feature>
<dbReference type="InterPro" id="IPR038019">
    <property type="entry name" value="PRib_AMP_CycHydrolase_sf"/>
</dbReference>
<evidence type="ECO:0000256" key="10">
    <source>
        <dbReference type="ARBA" id="ARBA00023102"/>
    </source>
</evidence>
<dbReference type="HAMAP" id="MF_01021">
    <property type="entry name" value="HisI"/>
    <property type="match status" value="1"/>
</dbReference>
<evidence type="ECO:0000259" key="12">
    <source>
        <dbReference type="Pfam" id="PF01502"/>
    </source>
</evidence>
<comment type="pathway">
    <text evidence="3 11">Amino-acid biosynthesis; L-histidine biosynthesis; L-histidine from 5-phospho-alpha-D-ribose 1-diphosphate: step 3/9.</text>
</comment>
<dbReference type="GO" id="GO:0000287">
    <property type="term" value="F:magnesium ion binding"/>
    <property type="evidence" value="ECO:0007669"/>
    <property type="project" value="UniProtKB-UniRule"/>
</dbReference>
<comment type="similarity">
    <text evidence="6">In the N-terminal section; belongs to the PRA-CH family.</text>
</comment>
<evidence type="ECO:0000256" key="9">
    <source>
        <dbReference type="ARBA" id="ARBA00022801"/>
    </source>
</evidence>
<organism evidence="13">
    <name type="scientific">Muribaculaceae bacterium Z82</name>
    <dbReference type="NCBI Taxonomy" id="2304548"/>
    <lineage>
        <taxon>Bacteria</taxon>
        <taxon>Pseudomonadati</taxon>
        <taxon>Bacteroidota</taxon>
        <taxon>Bacteroidia</taxon>
        <taxon>Bacteroidales</taxon>
        <taxon>Muribaculaceae</taxon>
    </lineage>
</organism>
<feature type="binding site" evidence="11">
    <location>
        <position position="75"/>
    </location>
    <ligand>
        <name>Mg(2+)</name>
        <dbReference type="ChEBI" id="CHEBI:18420"/>
    </ligand>
</feature>